<dbReference type="AlphaFoldDB" id="G9NWC0"/>
<dbReference type="OMA" id="HIIRVQM"/>
<dbReference type="Proteomes" id="UP000005426">
    <property type="component" value="Unassembled WGS sequence"/>
</dbReference>
<dbReference type="GeneID" id="25776749"/>
<dbReference type="OrthoDB" id="2142759at2759"/>
<comment type="caution">
    <text evidence="2">The sequence shown here is derived from an EMBL/GenBank/DDBJ whole genome shotgun (WGS) entry which is preliminary data.</text>
</comment>
<feature type="domain" description="HNH nuclease" evidence="1">
    <location>
        <begin position="127"/>
        <end position="187"/>
    </location>
</feature>
<feature type="non-terminal residue" evidence="2">
    <location>
        <position position="293"/>
    </location>
</feature>
<name>G9NWC0_HYPAI</name>
<keyword evidence="3" id="KW-1185">Reference proteome</keyword>
<organism evidence="2 3">
    <name type="scientific">Hypocrea atroviridis (strain ATCC 20476 / IMI 206040)</name>
    <name type="common">Trichoderma atroviride</name>
    <dbReference type="NCBI Taxonomy" id="452589"/>
    <lineage>
        <taxon>Eukaryota</taxon>
        <taxon>Fungi</taxon>
        <taxon>Dikarya</taxon>
        <taxon>Ascomycota</taxon>
        <taxon>Pezizomycotina</taxon>
        <taxon>Sordariomycetes</taxon>
        <taxon>Hypocreomycetidae</taxon>
        <taxon>Hypocreales</taxon>
        <taxon>Hypocreaceae</taxon>
        <taxon>Trichoderma</taxon>
    </lineage>
</organism>
<evidence type="ECO:0000313" key="3">
    <source>
        <dbReference type="Proteomes" id="UP000005426"/>
    </source>
</evidence>
<evidence type="ECO:0000259" key="1">
    <source>
        <dbReference type="Pfam" id="PF13391"/>
    </source>
</evidence>
<sequence length="293" mass="33267">KGEIRFRHPGYHGPILNHLLSLPRVDCQDVNDTVVYGIHHKTALTACQIIANNAFDTGYFALDQAGLHGVKVPLDGLLTEDQYFFIINGNHNYAVVPSFRDWRFPNEDIDRIWPNISNGPDIIGSKCCVSGIGYAINRAHLLPQEEQAWSEQNIMNDTTPAIDDINNIILLRKDLHKCFDDRWFAIVPKKDPEGSDLYVTHILSSSAAQMWPTYHNVVVNQLSIESKAYVFARFAWAILLRTKQFVTRNVARQVIRRYINDEGEFEYKDERASGPLLKQLYGGGGTRNATPLK</sequence>
<gene>
    <name evidence="2" type="ORF">TRIATDRAFT_167130</name>
</gene>
<evidence type="ECO:0000313" key="2">
    <source>
        <dbReference type="EMBL" id="EHK45280.1"/>
    </source>
</evidence>
<dbReference type="InterPro" id="IPR003615">
    <property type="entry name" value="HNH_nuc"/>
</dbReference>
<feature type="non-terminal residue" evidence="2">
    <location>
        <position position="1"/>
    </location>
</feature>
<proteinExistence type="predicted"/>
<dbReference type="KEGG" id="tatv:25776749"/>
<protein>
    <recommendedName>
        <fullName evidence="1">HNH nuclease domain-containing protein</fullName>
    </recommendedName>
</protein>
<dbReference type="Pfam" id="PF13391">
    <property type="entry name" value="HNH_2"/>
    <property type="match status" value="1"/>
</dbReference>
<reference evidence="2 3" key="1">
    <citation type="journal article" date="2011" name="Genome Biol.">
        <title>Comparative genome sequence analysis underscores mycoparasitism as the ancestral life style of Trichoderma.</title>
        <authorList>
            <person name="Kubicek C.P."/>
            <person name="Herrera-Estrella A."/>
            <person name="Seidl-Seiboth V."/>
            <person name="Martinez D.A."/>
            <person name="Druzhinina I.S."/>
            <person name="Thon M."/>
            <person name="Zeilinger S."/>
            <person name="Casas-Flores S."/>
            <person name="Horwitz B.A."/>
            <person name="Mukherjee P.K."/>
            <person name="Mukherjee M."/>
            <person name="Kredics L."/>
            <person name="Alcaraz L.D."/>
            <person name="Aerts A."/>
            <person name="Antal Z."/>
            <person name="Atanasova L."/>
            <person name="Cervantes-Badillo M.G."/>
            <person name="Challacombe J."/>
            <person name="Chertkov O."/>
            <person name="McCluskey K."/>
            <person name="Coulpier F."/>
            <person name="Deshpande N."/>
            <person name="von Doehren H."/>
            <person name="Ebbole D.J."/>
            <person name="Esquivel-Naranjo E.U."/>
            <person name="Fekete E."/>
            <person name="Flipphi M."/>
            <person name="Glaser F."/>
            <person name="Gomez-Rodriguez E.Y."/>
            <person name="Gruber S."/>
            <person name="Han C."/>
            <person name="Henrissat B."/>
            <person name="Hermosa R."/>
            <person name="Hernandez-Onate M."/>
            <person name="Karaffa L."/>
            <person name="Kosti I."/>
            <person name="Le Crom S."/>
            <person name="Lindquist E."/>
            <person name="Lucas S."/>
            <person name="Luebeck M."/>
            <person name="Luebeck P.S."/>
            <person name="Margeot A."/>
            <person name="Metz B."/>
            <person name="Misra M."/>
            <person name="Nevalainen H."/>
            <person name="Omann M."/>
            <person name="Packer N."/>
            <person name="Perrone G."/>
            <person name="Uresti-Rivera E.E."/>
            <person name="Salamov A."/>
            <person name="Schmoll M."/>
            <person name="Seiboth B."/>
            <person name="Shapiro H."/>
            <person name="Sukno S."/>
            <person name="Tamayo-Ramos J.A."/>
            <person name="Tisch D."/>
            <person name="Wiest A."/>
            <person name="Wilkinson H.H."/>
            <person name="Zhang M."/>
            <person name="Coutinho P.M."/>
            <person name="Kenerley C.M."/>
            <person name="Monte E."/>
            <person name="Baker S.E."/>
            <person name="Grigoriev I.V."/>
        </authorList>
    </citation>
    <scope>NUCLEOTIDE SEQUENCE [LARGE SCALE GENOMIC DNA]</scope>
    <source>
        <strain evidence="3">ATCC 20476 / IMI 206040</strain>
    </source>
</reference>
<dbReference type="EMBL" id="ABDG02000024">
    <property type="protein sequence ID" value="EHK45280.1"/>
    <property type="molecule type" value="Genomic_DNA"/>
</dbReference>
<dbReference type="HOGENOM" id="CLU_030288_0_0_1"/>
<dbReference type="eggNOG" id="ENOG502SN4A">
    <property type="taxonomic scope" value="Eukaryota"/>
</dbReference>
<accession>G9NWC0</accession>